<feature type="domain" description="EGF-like" evidence="17">
    <location>
        <begin position="237"/>
        <end position="276"/>
    </location>
</feature>
<dbReference type="SMART" id="SM00008">
    <property type="entry name" value="HormR"/>
    <property type="match status" value="1"/>
</dbReference>
<dbReference type="PROSITE" id="PS01180">
    <property type="entry name" value="CUB"/>
    <property type="match status" value="2"/>
</dbReference>
<feature type="domain" description="EGF-like" evidence="17">
    <location>
        <begin position="444"/>
        <end position="485"/>
    </location>
</feature>
<dbReference type="SMART" id="SM00179">
    <property type="entry name" value="EGF_CA"/>
    <property type="match status" value="20"/>
</dbReference>
<feature type="domain" description="EGF-like" evidence="17">
    <location>
        <begin position="891"/>
        <end position="930"/>
    </location>
</feature>
<feature type="domain" description="EGF-like" evidence="17">
    <location>
        <begin position="811"/>
        <end position="850"/>
    </location>
</feature>
<keyword evidence="3 14" id="KW-0812">Transmembrane</keyword>
<evidence type="ECO:0000259" key="16">
    <source>
        <dbReference type="PROSITE" id="PS50024"/>
    </source>
</evidence>
<comment type="caution">
    <text evidence="13">Lacks conserved residue(s) required for the propagation of feature annotation.</text>
</comment>
<feature type="domain" description="EGF-like" evidence="17">
    <location>
        <begin position="527"/>
        <end position="567"/>
    </location>
</feature>
<feature type="domain" description="EGF-like" evidence="17">
    <location>
        <begin position="568"/>
        <end position="608"/>
    </location>
</feature>
<dbReference type="Gene3D" id="2.10.25.10">
    <property type="entry name" value="Laminin"/>
    <property type="match status" value="21"/>
</dbReference>
<feature type="domain" description="EGF-like" evidence="17">
    <location>
        <begin position="650"/>
        <end position="688"/>
    </location>
</feature>
<evidence type="ECO:0000256" key="14">
    <source>
        <dbReference type="SAM" id="Phobius"/>
    </source>
</evidence>
<sequence length="2034" mass="227503">MTLCQCDKPLIVNDWFGQIQSPGYPEYASGLDCKWIIAVSNGNLISAEFRDFGMSLYPNAKRDSDCKDVTDWVIVRDGNTTESPLIDKLCAWKIAKKILSSKNYIFIHMKTQARHRGFRLDYQGICTLKMKFYEGIIESPQYPKNYPSSSMCEWTIDFGFGFNTRLYFTKFYLEKSNCSYDYVAIFTGPNSSYPMLGKQYCELAPPPLTVLGPMTIVFRSDHDTELEGFQALYSASDVNECNFDNNCHAFAFCTNTFGSYTCTCKLSFEGDGISCAWYRDFNECLEGKNNCHHNANCIDTKDDYECLCKSGFSGDGVKCSDVDECSENLHNCHTNATCTNTIGSFKCSCIEEYEGDGINCEDRDECQMELDICHIDANCLNTDGSYSCMCKTGYLGDGINCHDVNECKTSSHGCDANADCTNTRGSYKCFCRKGYKGDGFTCTDVNECVQDSFHNCHKDADCINSVGSFHCTCKNGFEGNGVTCKDINECALDLDNCHRDATCSNINGSFLCLCNYGFDGNGTYCKDINECFLGTHHCHKDALCSNNKGSYQCSCLDGFYGDGINCQDINECAVQTDNCHTDATCNNTIGSFLCNCKHGFEGNGTYCKDLNECLQEKHNCHMDASCLNLKGSFECSCNDGYIGNGIHCQDIDECFNNSCHKDAVCKNTLGSFQCKCHAGYDGDGHFCEDINECEIGKNNCHENAYCENKQGGFSCTCWNGYKGNGTHCYDLNECALDHKCSENAYCTNTKGSYNCTCGIGYIGDGTICKDDDECLYKSIYCHSESICTNSIGSYKCECKNGFQGNGVVCQDINECVDQHNCHKDAICSNTYGSFRCMCREGLFGNGTFCQDVLECSTYNKCHSDAICMEQYASYSCICKTGYEGNGQSCADVNECAIKDLNICSKHATCINTHGSFQCKCVDGFIGDGFVCVDVNECEEGEDNCHSMANCINTIGSFQCNCASGFHGDGFKCEDTDECILDKNICDKEKGFCINTNGSYACGCKEGTVGDGVYCRDLLSMYLIIVSILNLDWNVNLYDKSSLKFNKTSDYIQQQVAEVYKSDLNYMTSRVHRLKYGSIRASIIVEFISDGKNSIDKLETASKRGMIGHLKIDPSSIKLNKLGACNPDCSANGYCVNSTDIKHSCVCHEGFEGNGYICLDSNECLILNGGCQQECNNHVGGYSCSCNKGFILKSDQKSCQVNTNLYNITSYCKKSFEQGISWPETVGGQTILDYCPKDCNHGYAARICNEDGSWNQPDLSQCVKKSLSQIHQRMKVMFNTEKNTTVFWVITNTIMVSLLKETIPEVNVLYGGDILEIRKILSAISLKAAIHLEAAIQLKEKSLMDLNTFLNGINSIVSNILDIRNHYVWHGLPQSIKVLNEYLSELDDLAGVLSKIMIDMMKKLSIKEPEFIDKLQLYSQSSELEIFIQIVETKKFNASHVMNSFGSIKNFVKYPENLFQNDIKSQIKKQGSFRDIGCWADYSHDSSILKLEAKHDSLKDSFMNRVNAIEKCAIVANNFQYNVFAIQDGGMCLSGPHFHLTYSKDGLATNCVDGKGGRLANSVYELRKFYSGLLTISHRSLGKLLMELTSKDDPLIASSTTEVEISQVVVSTSVLSNQHVKTVTPISIRFINKKFATDKAYCVQHLIENGISYWSRDNCVSYYIENEIICNCTVLALQTIIYNFTIKKSDSFKSVSYYEVLSYVSFGLNCLCLVTTLLIFVKFRLAKIVLFFQLNLVTVLILTEALFIFGLSNELHFVGNKWCKAETVLFHILLTSLFSWLLAQSWYTYVHLAYCTKKSSKNRLITSALIGYGFPFFVSLFGLAVFYDNYGLNTNVCWISNTLLFSLFIPPISLLVIINIVFLGMIAGVYFSHRLPAFFSQDKSITTIVDDDETFHIRDSIYGSVILLPVVIITWMLACLRMTQDSLYIKYAFLFFNTLLGMVYLISYCIFNREIMKSDKLWGYSTDYVDSPPTSAIRPMRAHKLTSHNNHGLELSPRLTKAIAYDGKNIISQNKGCIPNEVYEVQKQWCTTEAD</sequence>
<feature type="domain" description="EGF-like" evidence="17">
    <location>
        <begin position="851"/>
        <end position="890"/>
    </location>
</feature>
<keyword evidence="4" id="KW-0732">Signal</keyword>
<accession>A0ABM4D0W6</accession>
<feature type="domain" description="SEA" evidence="16">
    <location>
        <begin position="1017"/>
        <end position="1123"/>
    </location>
</feature>
<reference evidence="21" key="1">
    <citation type="submission" date="2025-08" db="UniProtKB">
        <authorList>
            <consortium name="RefSeq"/>
        </authorList>
    </citation>
    <scope>IDENTIFICATION</scope>
</reference>
<evidence type="ECO:0000256" key="11">
    <source>
        <dbReference type="ARBA" id="ARBA00023224"/>
    </source>
</evidence>
<dbReference type="InterPro" id="IPR001881">
    <property type="entry name" value="EGF-like_Ca-bd_dom"/>
</dbReference>
<dbReference type="Proteomes" id="UP001652625">
    <property type="component" value="Chromosome 12"/>
</dbReference>
<evidence type="ECO:0000259" key="15">
    <source>
        <dbReference type="PROSITE" id="PS01180"/>
    </source>
</evidence>
<dbReference type="SUPFAM" id="SSF49854">
    <property type="entry name" value="Spermadhesin, CUB domain"/>
    <property type="match status" value="2"/>
</dbReference>
<dbReference type="SUPFAM" id="SSF57184">
    <property type="entry name" value="Growth factor receptor domain"/>
    <property type="match status" value="7"/>
</dbReference>
<dbReference type="Pfam" id="PF07645">
    <property type="entry name" value="EGF_CA"/>
    <property type="match status" value="5"/>
</dbReference>
<dbReference type="InterPro" id="IPR009030">
    <property type="entry name" value="Growth_fac_rcpt_cys_sf"/>
</dbReference>
<evidence type="ECO:0000313" key="21">
    <source>
        <dbReference type="RefSeq" id="XP_065667891.1"/>
    </source>
</evidence>
<keyword evidence="11" id="KW-0807">Transducer</keyword>
<keyword evidence="7" id="KW-0297">G-protein coupled receptor</keyword>
<keyword evidence="5" id="KW-0677">Repeat</keyword>
<dbReference type="SUPFAM" id="SSF57196">
    <property type="entry name" value="EGF/Laminin"/>
    <property type="match status" value="2"/>
</dbReference>
<feature type="transmembrane region" description="Helical" evidence="14">
    <location>
        <begin position="1727"/>
        <end position="1748"/>
    </location>
</feature>
<feature type="domain" description="EGF-like" evidence="17">
    <location>
        <begin position="280"/>
        <end position="320"/>
    </location>
</feature>
<evidence type="ECO:0000256" key="10">
    <source>
        <dbReference type="ARBA" id="ARBA00023170"/>
    </source>
</evidence>
<evidence type="ECO:0000256" key="5">
    <source>
        <dbReference type="ARBA" id="ARBA00022737"/>
    </source>
</evidence>
<feature type="domain" description="EGF-like" evidence="17">
    <location>
        <begin position="362"/>
        <end position="402"/>
    </location>
</feature>
<feature type="domain" description="EGF-like" evidence="17">
    <location>
        <begin position="321"/>
        <end position="361"/>
    </location>
</feature>
<dbReference type="InterPro" id="IPR000832">
    <property type="entry name" value="GPCR_2_secretin-like"/>
</dbReference>
<feature type="domain" description="G-protein coupled receptors family 2 profile 1" evidence="18">
    <location>
        <begin position="1197"/>
        <end position="1265"/>
    </location>
</feature>
<dbReference type="RefSeq" id="XP_065667891.1">
    <property type="nucleotide sequence ID" value="XM_065811819.1"/>
</dbReference>
<feature type="domain" description="EGF-like" evidence="17">
    <location>
        <begin position="403"/>
        <end position="441"/>
    </location>
</feature>
<evidence type="ECO:0000256" key="2">
    <source>
        <dbReference type="ARBA" id="ARBA00022536"/>
    </source>
</evidence>
<dbReference type="GeneID" id="100197784"/>
<feature type="transmembrane region" description="Helical" evidence="14">
    <location>
        <begin position="1928"/>
        <end position="1950"/>
    </location>
</feature>
<protein>
    <submittedName>
        <fullName evidence="21">Uncharacterized protein LOC100197784 isoform X4</fullName>
    </submittedName>
</protein>
<feature type="domain" description="EGF-like" evidence="17">
    <location>
        <begin position="730"/>
        <end position="769"/>
    </location>
</feature>
<feature type="transmembrane region" description="Helical" evidence="14">
    <location>
        <begin position="1768"/>
        <end position="1791"/>
    </location>
</feature>
<feature type="domain" description="EGF-like" evidence="17">
    <location>
        <begin position="689"/>
        <end position="729"/>
    </location>
</feature>
<evidence type="ECO:0000256" key="6">
    <source>
        <dbReference type="ARBA" id="ARBA00022989"/>
    </source>
</evidence>
<dbReference type="Gene3D" id="1.20.1070.10">
    <property type="entry name" value="Rhodopsin 7-helix transmembrane proteins"/>
    <property type="match status" value="1"/>
</dbReference>
<dbReference type="Pfam" id="PF12947">
    <property type="entry name" value="EGF_3"/>
    <property type="match status" value="15"/>
</dbReference>
<dbReference type="Pfam" id="PF00431">
    <property type="entry name" value="CUB"/>
    <property type="match status" value="2"/>
</dbReference>
<dbReference type="InterPro" id="IPR000742">
    <property type="entry name" value="EGF"/>
</dbReference>
<evidence type="ECO:0000256" key="13">
    <source>
        <dbReference type="PROSITE-ProRule" id="PRU00076"/>
    </source>
</evidence>
<feature type="disulfide bond" evidence="13">
    <location>
        <begin position="1124"/>
        <end position="1134"/>
    </location>
</feature>
<dbReference type="CDD" id="cd00054">
    <property type="entry name" value="EGF_CA"/>
    <property type="match status" value="18"/>
</dbReference>
<feature type="disulfide bond" evidence="12">
    <location>
        <begin position="6"/>
        <end position="33"/>
    </location>
</feature>
<evidence type="ECO:0000256" key="1">
    <source>
        <dbReference type="ARBA" id="ARBA00004141"/>
    </source>
</evidence>
<dbReference type="PROSITE" id="PS01186">
    <property type="entry name" value="EGF_2"/>
    <property type="match status" value="15"/>
</dbReference>
<dbReference type="SUPFAM" id="SSF111418">
    <property type="entry name" value="Hormone receptor domain"/>
    <property type="match status" value="1"/>
</dbReference>
<feature type="transmembrane region" description="Helical" evidence="14">
    <location>
        <begin position="1846"/>
        <end position="1870"/>
    </location>
</feature>
<feature type="domain" description="EGF-like" evidence="17">
    <location>
        <begin position="1120"/>
        <end position="1158"/>
    </location>
</feature>
<keyword evidence="20" id="KW-1185">Reference proteome</keyword>
<dbReference type="InterPro" id="IPR018097">
    <property type="entry name" value="EGF_Ca-bd_CS"/>
</dbReference>
<dbReference type="SUPFAM" id="SSF82671">
    <property type="entry name" value="SEA domain"/>
    <property type="match status" value="1"/>
</dbReference>
<feature type="domain" description="EGF-like" evidence="17">
    <location>
        <begin position="770"/>
        <end position="810"/>
    </location>
</feature>
<feature type="domain" description="EGF-like" evidence="17">
    <location>
        <begin position="933"/>
        <end position="973"/>
    </location>
</feature>
<dbReference type="SMART" id="SM00042">
    <property type="entry name" value="CUB"/>
    <property type="match status" value="2"/>
</dbReference>
<keyword evidence="2 13" id="KW-0245">EGF-like domain</keyword>
<evidence type="ECO:0000256" key="3">
    <source>
        <dbReference type="ARBA" id="ARBA00022692"/>
    </source>
</evidence>
<dbReference type="Gene3D" id="4.10.1240.10">
    <property type="entry name" value="GPCR, family 2, extracellular hormone receptor domain"/>
    <property type="match status" value="1"/>
</dbReference>
<dbReference type="InterPro" id="IPR035914">
    <property type="entry name" value="Sperma_CUB_dom_sf"/>
</dbReference>
<evidence type="ECO:0000256" key="9">
    <source>
        <dbReference type="ARBA" id="ARBA00023157"/>
    </source>
</evidence>
<dbReference type="InterPro" id="IPR001879">
    <property type="entry name" value="GPCR_2_extracellular_dom"/>
</dbReference>
<feature type="transmembrane region" description="Helical" evidence="14">
    <location>
        <begin position="1699"/>
        <end position="1720"/>
    </location>
</feature>
<dbReference type="Pfam" id="PF01390">
    <property type="entry name" value="SEA"/>
    <property type="match status" value="1"/>
</dbReference>
<dbReference type="PROSITE" id="PS00010">
    <property type="entry name" value="ASX_HYDROXYL"/>
    <property type="match status" value="18"/>
</dbReference>
<dbReference type="InterPro" id="IPR017981">
    <property type="entry name" value="GPCR_2-like_7TM"/>
</dbReference>
<evidence type="ECO:0000256" key="8">
    <source>
        <dbReference type="ARBA" id="ARBA00023136"/>
    </source>
</evidence>
<dbReference type="PROSITE" id="PS50227">
    <property type="entry name" value="G_PROTEIN_RECEP_F2_3"/>
    <property type="match status" value="1"/>
</dbReference>
<evidence type="ECO:0000313" key="20">
    <source>
        <dbReference type="Proteomes" id="UP001652625"/>
    </source>
</evidence>
<dbReference type="InterPro" id="IPR024731">
    <property type="entry name" value="NELL2-like_EGF"/>
</dbReference>
<evidence type="ECO:0000259" key="18">
    <source>
        <dbReference type="PROSITE" id="PS50227"/>
    </source>
</evidence>
<dbReference type="InterPro" id="IPR000082">
    <property type="entry name" value="SEA_dom"/>
</dbReference>
<dbReference type="InterPro" id="IPR049883">
    <property type="entry name" value="NOTCH1_EGF-like"/>
</dbReference>
<comment type="subcellular location">
    <subcellularLocation>
        <location evidence="1">Membrane</location>
        <topology evidence="1">Multi-pass membrane protein</topology>
    </subcellularLocation>
</comment>
<feature type="transmembrane region" description="Helical" evidence="14">
    <location>
        <begin position="1803"/>
        <end position="1826"/>
    </location>
</feature>
<dbReference type="PRINTS" id="PR00249">
    <property type="entry name" value="GPCRSECRETIN"/>
</dbReference>
<dbReference type="InterPro" id="IPR052235">
    <property type="entry name" value="Nephronectin_domain"/>
</dbReference>
<dbReference type="PROSITE" id="PS50261">
    <property type="entry name" value="G_PROTEIN_RECEP_F2_4"/>
    <property type="match status" value="1"/>
</dbReference>
<feature type="domain" description="EGF-like" evidence="17">
    <location>
        <begin position="486"/>
        <end position="526"/>
    </location>
</feature>
<keyword evidence="6 14" id="KW-1133">Transmembrane helix</keyword>
<proteinExistence type="predicted"/>
<feature type="domain" description="EGF-like" evidence="17">
    <location>
        <begin position="609"/>
        <end position="649"/>
    </location>
</feature>
<feature type="transmembrane region" description="Helical" evidence="14">
    <location>
        <begin position="1900"/>
        <end position="1922"/>
    </location>
</feature>
<keyword evidence="10" id="KW-0675">Receptor</keyword>
<dbReference type="InterPro" id="IPR036364">
    <property type="entry name" value="SEA_dom_sf"/>
</dbReference>
<evidence type="ECO:0000259" key="17">
    <source>
        <dbReference type="PROSITE" id="PS50026"/>
    </source>
</evidence>
<dbReference type="PANTHER" id="PTHR24050">
    <property type="entry name" value="PA14 DOMAIN-CONTAINING PROTEIN"/>
    <property type="match status" value="1"/>
</dbReference>
<evidence type="ECO:0000259" key="19">
    <source>
        <dbReference type="PROSITE" id="PS50261"/>
    </source>
</evidence>
<gene>
    <name evidence="21" type="primary">LOC100197784</name>
</gene>
<dbReference type="CDD" id="cd00041">
    <property type="entry name" value="CUB"/>
    <property type="match status" value="2"/>
</dbReference>
<dbReference type="PANTHER" id="PTHR24050:SF28">
    <property type="entry name" value="UROMODULIN-LIKE"/>
    <property type="match status" value="1"/>
</dbReference>
<feature type="domain" description="CUB" evidence="15">
    <location>
        <begin position="6"/>
        <end position="125"/>
    </location>
</feature>
<dbReference type="InterPro" id="IPR000859">
    <property type="entry name" value="CUB_dom"/>
</dbReference>
<keyword evidence="8 14" id="KW-0472">Membrane</keyword>
<dbReference type="PROSITE" id="PS50024">
    <property type="entry name" value="SEA"/>
    <property type="match status" value="1"/>
</dbReference>
<dbReference type="Gene3D" id="2.60.120.290">
    <property type="entry name" value="Spermadhesin, CUB domain"/>
    <property type="match status" value="2"/>
</dbReference>
<organism evidence="20 21">
    <name type="scientific">Hydra vulgaris</name>
    <name type="common">Hydra</name>
    <name type="synonym">Hydra attenuata</name>
    <dbReference type="NCBI Taxonomy" id="6087"/>
    <lineage>
        <taxon>Eukaryota</taxon>
        <taxon>Metazoa</taxon>
        <taxon>Cnidaria</taxon>
        <taxon>Hydrozoa</taxon>
        <taxon>Hydroidolina</taxon>
        <taxon>Anthoathecata</taxon>
        <taxon>Aplanulata</taxon>
        <taxon>Hydridae</taxon>
        <taxon>Hydra</taxon>
    </lineage>
</organism>
<dbReference type="PROSITE" id="PS01187">
    <property type="entry name" value="EGF_CA"/>
    <property type="match status" value="6"/>
</dbReference>
<dbReference type="Gene3D" id="3.30.70.960">
    <property type="entry name" value="SEA domain"/>
    <property type="match status" value="1"/>
</dbReference>
<feature type="domain" description="CUB" evidence="15">
    <location>
        <begin position="126"/>
        <end position="236"/>
    </location>
</feature>
<evidence type="ECO:0000256" key="7">
    <source>
        <dbReference type="ARBA" id="ARBA00023040"/>
    </source>
</evidence>
<feature type="domain" description="EGF-like" evidence="17">
    <location>
        <begin position="974"/>
        <end position="1015"/>
    </location>
</feature>
<feature type="domain" description="G-protein coupled receptors family 2 profile 2" evidence="19">
    <location>
        <begin position="1697"/>
        <end position="1951"/>
    </location>
</feature>
<evidence type="ECO:0000256" key="12">
    <source>
        <dbReference type="PROSITE-ProRule" id="PRU00059"/>
    </source>
</evidence>
<evidence type="ECO:0000256" key="4">
    <source>
        <dbReference type="ARBA" id="ARBA00022729"/>
    </source>
</evidence>
<name>A0ABM4D0W6_HYDVU</name>
<dbReference type="InterPro" id="IPR036445">
    <property type="entry name" value="GPCR_2_extracell_dom_sf"/>
</dbReference>
<dbReference type="InterPro" id="IPR000152">
    <property type="entry name" value="EGF-type_Asp/Asn_hydroxyl_site"/>
</dbReference>
<dbReference type="SMART" id="SM00181">
    <property type="entry name" value="EGF"/>
    <property type="match status" value="21"/>
</dbReference>
<keyword evidence="9 13" id="KW-1015">Disulfide bond</keyword>
<dbReference type="Pfam" id="PF00002">
    <property type="entry name" value="7tm_2"/>
    <property type="match status" value="1"/>
</dbReference>
<dbReference type="PROSITE" id="PS50026">
    <property type="entry name" value="EGF_3"/>
    <property type="match status" value="20"/>
</dbReference>